<sequence>MISAVPVFPSPECKLLHMPSFPVHCWLHENYENKNLGITGLLDFRSVRAEAPKNKPVMALGLLSLTLCVGYLGYLHAVRDNQQQLYEAVDSQGERHMRRKSSRWD</sequence>
<dbReference type="Proteomes" id="UP000694701">
    <property type="component" value="Unplaced"/>
</dbReference>
<name>A0A8C2HJL6_CYPCA</name>
<evidence type="ECO:0000256" key="3">
    <source>
        <dbReference type="ARBA" id="ARBA00014451"/>
    </source>
</evidence>
<keyword evidence="5 7" id="KW-1133">Transmembrane helix</keyword>
<evidence type="ECO:0000256" key="7">
    <source>
        <dbReference type="SAM" id="Phobius"/>
    </source>
</evidence>
<accession>A0A8C2HJL6</accession>
<evidence type="ECO:0000256" key="1">
    <source>
        <dbReference type="ARBA" id="ARBA00004167"/>
    </source>
</evidence>
<reference evidence="8" key="1">
    <citation type="submission" date="2025-08" db="UniProtKB">
        <authorList>
            <consortium name="Ensembl"/>
        </authorList>
    </citation>
    <scope>IDENTIFICATION</scope>
</reference>
<keyword evidence="4 7" id="KW-0812">Transmembrane</keyword>
<evidence type="ECO:0000256" key="2">
    <source>
        <dbReference type="ARBA" id="ARBA00009328"/>
    </source>
</evidence>
<evidence type="ECO:0000256" key="6">
    <source>
        <dbReference type="ARBA" id="ARBA00023136"/>
    </source>
</evidence>
<dbReference type="InterPro" id="IPR026686">
    <property type="entry name" value="UPF0708"/>
</dbReference>
<evidence type="ECO:0000313" key="8">
    <source>
        <dbReference type="Ensembl" id="ENSCCRP00020050149.1"/>
    </source>
</evidence>
<dbReference type="AlphaFoldDB" id="A0A8C2HJL6"/>
<comment type="similarity">
    <text evidence="2">Belongs to the SMIM8 family.</text>
</comment>
<dbReference type="PANTHER" id="PTHR14274">
    <property type="entry name" value="SMALL INTEGRAL MEMBRANE PROTEIN 8"/>
    <property type="match status" value="1"/>
</dbReference>
<protein>
    <recommendedName>
        <fullName evidence="3">Small integral membrane protein 8</fullName>
    </recommendedName>
</protein>
<dbReference type="Ensembl" id="ENSCCRT00020054642.1">
    <property type="protein sequence ID" value="ENSCCRP00020050149.1"/>
    <property type="gene ID" value="ENSCCRG00020022336.1"/>
</dbReference>
<dbReference type="Pfam" id="PF14937">
    <property type="entry name" value="DUF4500"/>
    <property type="match status" value="1"/>
</dbReference>
<dbReference type="GO" id="GO:0016020">
    <property type="term" value="C:membrane"/>
    <property type="evidence" value="ECO:0007669"/>
    <property type="project" value="UniProtKB-SubCell"/>
</dbReference>
<keyword evidence="6 7" id="KW-0472">Membrane</keyword>
<evidence type="ECO:0000256" key="4">
    <source>
        <dbReference type="ARBA" id="ARBA00022692"/>
    </source>
</evidence>
<evidence type="ECO:0000256" key="5">
    <source>
        <dbReference type="ARBA" id="ARBA00022989"/>
    </source>
</evidence>
<comment type="subcellular location">
    <subcellularLocation>
        <location evidence="1">Membrane</location>
        <topology evidence="1">Single-pass membrane protein</topology>
    </subcellularLocation>
</comment>
<feature type="transmembrane region" description="Helical" evidence="7">
    <location>
        <begin position="57"/>
        <end position="75"/>
    </location>
</feature>
<evidence type="ECO:0000313" key="9">
    <source>
        <dbReference type="Proteomes" id="UP000694701"/>
    </source>
</evidence>
<proteinExistence type="inferred from homology"/>
<dbReference type="PANTHER" id="PTHR14274:SF1">
    <property type="entry name" value="SMALL INTEGRAL MEMBRANE PROTEIN 8"/>
    <property type="match status" value="1"/>
</dbReference>
<organism evidence="8 9">
    <name type="scientific">Cyprinus carpio</name>
    <name type="common">Common carp</name>
    <dbReference type="NCBI Taxonomy" id="7962"/>
    <lineage>
        <taxon>Eukaryota</taxon>
        <taxon>Metazoa</taxon>
        <taxon>Chordata</taxon>
        <taxon>Craniata</taxon>
        <taxon>Vertebrata</taxon>
        <taxon>Euteleostomi</taxon>
        <taxon>Actinopterygii</taxon>
        <taxon>Neopterygii</taxon>
        <taxon>Teleostei</taxon>
        <taxon>Ostariophysi</taxon>
        <taxon>Cypriniformes</taxon>
        <taxon>Cyprinidae</taxon>
        <taxon>Cyprininae</taxon>
        <taxon>Cyprinus</taxon>
    </lineage>
</organism>